<comment type="caution">
    <text evidence="1">The sequence shown here is derived from an EMBL/GenBank/DDBJ whole genome shotgun (WGS) entry which is preliminary data.</text>
</comment>
<evidence type="ECO:0000313" key="1">
    <source>
        <dbReference type="EMBL" id="GBP11009.1"/>
    </source>
</evidence>
<proteinExistence type="predicted"/>
<organism evidence="1 2">
    <name type="scientific">Eumeta variegata</name>
    <name type="common">Bagworm moth</name>
    <name type="synonym">Eumeta japonica</name>
    <dbReference type="NCBI Taxonomy" id="151549"/>
    <lineage>
        <taxon>Eukaryota</taxon>
        <taxon>Metazoa</taxon>
        <taxon>Ecdysozoa</taxon>
        <taxon>Arthropoda</taxon>
        <taxon>Hexapoda</taxon>
        <taxon>Insecta</taxon>
        <taxon>Pterygota</taxon>
        <taxon>Neoptera</taxon>
        <taxon>Endopterygota</taxon>
        <taxon>Lepidoptera</taxon>
        <taxon>Glossata</taxon>
        <taxon>Ditrysia</taxon>
        <taxon>Tineoidea</taxon>
        <taxon>Psychidae</taxon>
        <taxon>Oiketicinae</taxon>
        <taxon>Eumeta</taxon>
    </lineage>
</organism>
<protein>
    <submittedName>
        <fullName evidence="1">Uncharacterized protein</fullName>
    </submittedName>
</protein>
<gene>
    <name evidence="1" type="ORF">EVAR_79690_1</name>
</gene>
<keyword evidence="2" id="KW-1185">Reference proteome</keyword>
<reference evidence="1 2" key="1">
    <citation type="journal article" date="2019" name="Commun. Biol.">
        <title>The bagworm genome reveals a unique fibroin gene that provides high tensile strength.</title>
        <authorList>
            <person name="Kono N."/>
            <person name="Nakamura H."/>
            <person name="Ohtoshi R."/>
            <person name="Tomita M."/>
            <person name="Numata K."/>
            <person name="Arakawa K."/>
        </authorList>
    </citation>
    <scope>NUCLEOTIDE SEQUENCE [LARGE SCALE GENOMIC DNA]</scope>
</reference>
<accession>A0A4C1T8Z9</accession>
<dbReference type="EMBL" id="BGZK01000044">
    <property type="protein sequence ID" value="GBP11009.1"/>
    <property type="molecule type" value="Genomic_DNA"/>
</dbReference>
<name>A0A4C1T8Z9_EUMVA</name>
<dbReference type="Proteomes" id="UP000299102">
    <property type="component" value="Unassembled WGS sequence"/>
</dbReference>
<dbReference type="AlphaFoldDB" id="A0A4C1T8Z9"/>
<sequence>MKIFDITFYSIVEGQTCRRAIKEMSPPPMDTCDPSYHCVSSLMGCWNGMGHLMVWDRVNAWRERGSGLPELQRKRNSKSCYFTSVFSENMIFIGQRANPVFVLHTNRLQL</sequence>
<evidence type="ECO:0000313" key="2">
    <source>
        <dbReference type="Proteomes" id="UP000299102"/>
    </source>
</evidence>